<dbReference type="InterPro" id="IPR025665">
    <property type="entry name" value="Beta-barrel_OMP_2"/>
</dbReference>
<dbReference type="EMBL" id="WACR01000005">
    <property type="protein sequence ID" value="KAB1064337.1"/>
    <property type="molecule type" value="Genomic_DNA"/>
</dbReference>
<organism evidence="3 4">
    <name type="scientific">Salibacter halophilus</name>
    <dbReference type="NCBI Taxonomy" id="1803916"/>
    <lineage>
        <taxon>Bacteria</taxon>
        <taxon>Pseudomonadati</taxon>
        <taxon>Bacteroidota</taxon>
        <taxon>Flavobacteriia</taxon>
        <taxon>Flavobacteriales</taxon>
        <taxon>Salibacteraceae</taxon>
        <taxon>Salibacter</taxon>
    </lineage>
</organism>
<dbReference type="OrthoDB" id="1467314at2"/>
<accession>A0A6N6M7W5</accession>
<proteinExistence type="predicted"/>
<keyword evidence="4" id="KW-1185">Reference proteome</keyword>
<evidence type="ECO:0000259" key="2">
    <source>
        <dbReference type="Pfam" id="PF13568"/>
    </source>
</evidence>
<evidence type="ECO:0000313" key="3">
    <source>
        <dbReference type="EMBL" id="KAB1064337.1"/>
    </source>
</evidence>
<comment type="caution">
    <text evidence="3">The sequence shown here is derived from an EMBL/GenBank/DDBJ whole genome shotgun (WGS) entry which is preliminary data.</text>
</comment>
<name>A0A6N6M7W5_9FLAO</name>
<feature type="signal peptide" evidence="1">
    <location>
        <begin position="1"/>
        <end position="22"/>
    </location>
</feature>
<evidence type="ECO:0000256" key="1">
    <source>
        <dbReference type="SAM" id="SignalP"/>
    </source>
</evidence>
<gene>
    <name evidence="3" type="ORF">F3059_06445</name>
</gene>
<feature type="chain" id="PRO_5027116222" evidence="1">
    <location>
        <begin position="23"/>
        <end position="241"/>
    </location>
</feature>
<dbReference type="Proteomes" id="UP000435357">
    <property type="component" value="Unassembled WGS sequence"/>
</dbReference>
<dbReference type="AlphaFoldDB" id="A0A6N6M7W5"/>
<dbReference type="Pfam" id="PF13568">
    <property type="entry name" value="OMP_b-brl_2"/>
    <property type="match status" value="1"/>
</dbReference>
<keyword evidence="1" id="KW-0732">Signal</keyword>
<dbReference type="RefSeq" id="WP_151167391.1">
    <property type="nucleotide sequence ID" value="NZ_WACR01000005.1"/>
</dbReference>
<reference evidence="3 4" key="1">
    <citation type="submission" date="2019-09" db="EMBL/GenBank/DDBJ databases">
        <title>Genomes of Cryomorphaceae.</title>
        <authorList>
            <person name="Bowman J.P."/>
        </authorList>
    </citation>
    <scope>NUCLEOTIDE SEQUENCE [LARGE SCALE GENOMIC DNA]</scope>
    <source>
        <strain evidence="3 4">KCTC 52047</strain>
    </source>
</reference>
<sequence length="241" mass="27435">MKKILSAVSIALLTLVSLSSNAQERVLTFGVQFKPMLPVSFLNARTVSKTENNVTYSNNQQFGYNAGGMIRYGISDRFSIESGISYVQRNFNLKVDSLNNSFEANMDYRLIGYEIPVMGLVFIQLDDRVYMTAGMGGVIDLFPSDVFSEADRGDYVHETVRRSWIQGSVMANLGFEFRHKKHGIFYVGGSFHQPFDSFYLSKIGFFDSPLTENTLDIEGTYLTLDFRYYFPEPPMKKKVKE</sequence>
<protein>
    <submittedName>
        <fullName evidence="3">PorT family protein</fullName>
    </submittedName>
</protein>
<feature type="domain" description="Outer membrane protein beta-barrel" evidence="2">
    <location>
        <begin position="44"/>
        <end position="195"/>
    </location>
</feature>
<evidence type="ECO:0000313" key="4">
    <source>
        <dbReference type="Proteomes" id="UP000435357"/>
    </source>
</evidence>